<protein>
    <submittedName>
        <fullName evidence="1">Uncharacterized protein</fullName>
    </submittedName>
</protein>
<gene>
    <name evidence="1" type="ORF">QFC20_006787</name>
</gene>
<sequence>MPPKRSTRDQRALQSRPSRINPHLGFLPDAARGFANGPWNTDSSDSDMSVVPETYVPPAVADSDRSRILAPESLMDDPVFGRGVIEPLPGLAPPQGPYERTSTSARESTRVPPQDENTNPRGRSPVLAIDNDGGYGQVTRSDGGPTREALLDARVRLNVGGRTHPYRRHSRLRTVSNPTVVSESAASFSTARTVSNPVVGSRSAAVAPGSMAVPIPAGISASDTSSSSRAGNDTTSDPAEAATAGIVVTMADGVVGEDIPDTVVAVGSTVRLAAGVVYPTIAIPAHTIPSTDHVPVNATITIPPIQPPVEAAVNNPAPTVPSPASSSTTTVNETSPHAGNTGKGYASVTRDTPASQSLCTSSVRGHEAFQQALAELTYWEGLVWLHNKVRKGETRELKVAGEQGENAYVEAVQMVKSWKQNLILLIDALTGKLDADADDTPSKVNGNKRDMRIALGEDHDADTHSKRPRQV</sequence>
<proteinExistence type="predicted"/>
<dbReference type="EMBL" id="JASBWS010000132">
    <property type="protein sequence ID" value="KAJ9094876.1"/>
    <property type="molecule type" value="Genomic_DNA"/>
</dbReference>
<name>A0ACC2V7P6_9TREE</name>
<reference evidence="1" key="1">
    <citation type="submission" date="2023-04" db="EMBL/GenBank/DDBJ databases">
        <title>Draft Genome sequencing of Naganishia species isolated from polar environments using Oxford Nanopore Technology.</title>
        <authorList>
            <person name="Leo P."/>
            <person name="Venkateswaran K."/>
        </authorList>
    </citation>
    <scope>NUCLEOTIDE SEQUENCE</scope>
    <source>
        <strain evidence="1">MNA-CCFEE 5262</strain>
    </source>
</reference>
<evidence type="ECO:0000313" key="1">
    <source>
        <dbReference type="EMBL" id="KAJ9094876.1"/>
    </source>
</evidence>
<organism evidence="1 2">
    <name type="scientific">Naganishia adeliensis</name>
    <dbReference type="NCBI Taxonomy" id="92952"/>
    <lineage>
        <taxon>Eukaryota</taxon>
        <taxon>Fungi</taxon>
        <taxon>Dikarya</taxon>
        <taxon>Basidiomycota</taxon>
        <taxon>Agaricomycotina</taxon>
        <taxon>Tremellomycetes</taxon>
        <taxon>Filobasidiales</taxon>
        <taxon>Filobasidiaceae</taxon>
        <taxon>Naganishia</taxon>
    </lineage>
</organism>
<evidence type="ECO:0000313" key="2">
    <source>
        <dbReference type="Proteomes" id="UP001230649"/>
    </source>
</evidence>
<accession>A0ACC2V7P6</accession>
<keyword evidence="2" id="KW-1185">Reference proteome</keyword>
<dbReference type="Proteomes" id="UP001230649">
    <property type="component" value="Unassembled WGS sequence"/>
</dbReference>
<comment type="caution">
    <text evidence="1">The sequence shown here is derived from an EMBL/GenBank/DDBJ whole genome shotgun (WGS) entry which is preliminary data.</text>
</comment>